<organism evidence="2 3">
    <name type="scientific">Acrocarpospora pleiomorpha</name>
    <dbReference type="NCBI Taxonomy" id="90975"/>
    <lineage>
        <taxon>Bacteria</taxon>
        <taxon>Bacillati</taxon>
        <taxon>Actinomycetota</taxon>
        <taxon>Actinomycetes</taxon>
        <taxon>Streptosporangiales</taxon>
        <taxon>Streptosporangiaceae</taxon>
        <taxon>Acrocarpospora</taxon>
    </lineage>
</organism>
<evidence type="ECO:0000313" key="3">
    <source>
        <dbReference type="Proteomes" id="UP000377595"/>
    </source>
</evidence>
<reference evidence="2 3" key="1">
    <citation type="submission" date="2019-10" db="EMBL/GenBank/DDBJ databases">
        <title>Whole genome shotgun sequence of Acrocarpospora pleiomorpha NBRC 16267.</title>
        <authorList>
            <person name="Ichikawa N."/>
            <person name="Kimura A."/>
            <person name="Kitahashi Y."/>
            <person name="Komaki H."/>
            <person name="Oguchi A."/>
        </authorList>
    </citation>
    <scope>NUCLEOTIDE SEQUENCE [LARGE SCALE GENOMIC DNA]</scope>
    <source>
        <strain evidence="2 3">NBRC 16267</strain>
    </source>
</reference>
<name>A0A5M3XWX7_9ACTN</name>
<comment type="caution">
    <text evidence="2">The sequence shown here is derived from an EMBL/GenBank/DDBJ whole genome shotgun (WGS) entry which is preliminary data.</text>
</comment>
<accession>A0A5M3XWX7</accession>
<dbReference type="Proteomes" id="UP000377595">
    <property type="component" value="Unassembled WGS sequence"/>
</dbReference>
<protein>
    <recommendedName>
        <fullName evidence="1">DUF6879 domain-containing protein</fullName>
    </recommendedName>
</protein>
<feature type="domain" description="DUF6879" evidence="1">
    <location>
        <begin position="31"/>
        <end position="189"/>
    </location>
</feature>
<dbReference type="InterPro" id="IPR049244">
    <property type="entry name" value="DUF6879"/>
</dbReference>
<dbReference type="Pfam" id="PF21806">
    <property type="entry name" value="DUF6879"/>
    <property type="match status" value="1"/>
</dbReference>
<evidence type="ECO:0000313" key="2">
    <source>
        <dbReference type="EMBL" id="GES24579.1"/>
    </source>
</evidence>
<evidence type="ECO:0000259" key="1">
    <source>
        <dbReference type="Pfam" id="PF21806"/>
    </source>
</evidence>
<proteinExistence type="predicted"/>
<sequence>MLERLHEIPGTTLDRPTYHAMRRREREQLSGPIWKLERAQFFREPADDPSWQSFLSGDWEGVLTAFENDRSAARTEIAGYTRQGSELRRLRVVEKPVSPYLQWEMAWFRILAEEGTPIRVLHAERIREHEHLHPLPEVVLDEHALYHVAYDRDGKAIGARRIADPEVMREASNEIARLWSQGEPFLEYFQREIAALPPPTTVP</sequence>
<keyword evidence="3" id="KW-1185">Reference proteome</keyword>
<dbReference type="EMBL" id="BLAF01000054">
    <property type="protein sequence ID" value="GES24579.1"/>
    <property type="molecule type" value="Genomic_DNA"/>
</dbReference>
<dbReference type="OrthoDB" id="3436275at2"/>
<gene>
    <name evidence="2" type="ORF">Aple_074780</name>
</gene>
<dbReference type="RefSeq" id="WP_155349416.1">
    <property type="nucleotide sequence ID" value="NZ_BAAAHM010000044.1"/>
</dbReference>
<dbReference type="AlphaFoldDB" id="A0A5M3XWX7"/>